<dbReference type="PANTHER" id="PTHR22950:SF666">
    <property type="entry name" value="VACUOLAR AMINO ACID TRANSPORTER 4"/>
    <property type="match status" value="1"/>
</dbReference>
<evidence type="ECO:0000313" key="10">
    <source>
        <dbReference type="Proteomes" id="UP000799776"/>
    </source>
</evidence>
<feature type="compositionally biased region" description="Low complexity" evidence="6">
    <location>
        <begin position="60"/>
        <end position="71"/>
    </location>
</feature>
<evidence type="ECO:0000256" key="7">
    <source>
        <dbReference type="SAM" id="Phobius"/>
    </source>
</evidence>
<dbReference type="GO" id="GO:0005774">
    <property type="term" value="C:vacuolar membrane"/>
    <property type="evidence" value="ECO:0007669"/>
    <property type="project" value="TreeGrafter"/>
</dbReference>
<feature type="transmembrane region" description="Helical" evidence="7">
    <location>
        <begin position="401"/>
        <end position="425"/>
    </location>
</feature>
<name>A0A9P4I0J0_9PEZI</name>
<dbReference type="Proteomes" id="UP000799776">
    <property type="component" value="Unassembled WGS sequence"/>
</dbReference>
<feature type="transmembrane region" description="Helical" evidence="7">
    <location>
        <begin position="697"/>
        <end position="714"/>
    </location>
</feature>
<feature type="region of interest" description="Disordered" evidence="6">
    <location>
        <begin position="331"/>
        <end position="371"/>
    </location>
</feature>
<feature type="transmembrane region" description="Helical" evidence="7">
    <location>
        <begin position="512"/>
        <end position="532"/>
    </location>
</feature>
<gene>
    <name evidence="9" type="ORF">K490DRAFT_34139</name>
</gene>
<feature type="transmembrane region" description="Helical" evidence="7">
    <location>
        <begin position="446"/>
        <end position="466"/>
    </location>
</feature>
<comment type="subcellular location">
    <subcellularLocation>
        <location evidence="1">Membrane</location>
        <topology evidence="1">Multi-pass membrane protein</topology>
    </subcellularLocation>
</comment>
<feature type="region of interest" description="Disordered" evidence="6">
    <location>
        <begin position="223"/>
        <end position="262"/>
    </location>
</feature>
<organism evidence="9 10">
    <name type="scientific">Saccharata proteae CBS 121410</name>
    <dbReference type="NCBI Taxonomy" id="1314787"/>
    <lineage>
        <taxon>Eukaryota</taxon>
        <taxon>Fungi</taxon>
        <taxon>Dikarya</taxon>
        <taxon>Ascomycota</taxon>
        <taxon>Pezizomycotina</taxon>
        <taxon>Dothideomycetes</taxon>
        <taxon>Dothideomycetes incertae sedis</taxon>
        <taxon>Botryosphaeriales</taxon>
        <taxon>Saccharataceae</taxon>
        <taxon>Saccharata</taxon>
    </lineage>
</organism>
<dbReference type="GO" id="GO:0005302">
    <property type="term" value="F:L-tyrosine transmembrane transporter activity"/>
    <property type="evidence" value="ECO:0007669"/>
    <property type="project" value="TreeGrafter"/>
</dbReference>
<dbReference type="AlphaFoldDB" id="A0A9P4I0J0"/>
<feature type="domain" description="Amino acid transporter transmembrane" evidence="8">
    <location>
        <begin position="368"/>
        <end position="751"/>
    </location>
</feature>
<dbReference type="EMBL" id="ML978712">
    <property type="protein sequence ID" value="KAF2090848.1"/>
    <property type="molecule type" value="Genomic_DNA"/>
</dbReference>
<dbReference type="OrthoDB" id="1684102at2759"/>
<comment type="similarity">
    <text evidence="2">Belongs to the amino acid/polyamine transporter 2 family.</text>
</comment>
<keyword evidence="4 7" id="KW-1133">Transmembrane helix</keyword>
<reference evidence="9" key="1">
    <citation type="journal article" date="2020" name="Stud. Mycol.">
        <title>101 Dothideomycetes genomes: a test case for predicting lifestyles and emergence of pathogens.</title>
        <authorList>
            <person name="Haridas S."/>
            <person name="Albert R."/>
            <person name="Binder M."/>
            <person name="Bloem J."/>
            <person name="Labutti K."/>
            <person name="Salamov A."/>
            <person name="Andreopoulos B."/>
            <person name="Baker S."/>
            <person name="Barry K."/>
            <person name="Bills G."/>
            <person name="Bluhm B."/>
            <person name="Cannon C."/>
            <person name="Castanera R."/>
            <person name="Culley D."/>
            <person name="Daum C."/>
            <person name="Ezra D."/>
            <person name="Gonzalez J."/>
            <person name="Henrissat B."/>
            <person name="Kuo A."/>
            <person name="Liang C."/>
            <person name="Lipzen A."/>
            <person name="Lutzoni F."/>
            <person name="Magnuson J."/>
            <person name="Mondo S."/>
            <person name="Nolan M."/>
            <person name="Ohm R."/>
            <person name="Pangilinan J."/>
            <person name="Park H.-J."/>
            <person name="Ramirez L."/>
            <person name="Alfaro M."/>
            <person name="Sun H."/>
            <person name="Tritt A."/>
            <person name="Yoshinaga Y."/>
            <person name="Zwiers L.-H."/>
            <person name="Turgeon B."/>
            <person name="Goodwin S."/>
            <person name="Spatafora J."/>
            <person name="Crous P."/>
            <person name="Grigoriev I."/>
        </authorList>
    </citation>
    <scope>NUCLEOTIDE SEQUENCE</scope>
    <source>
        <strain evidence="9">CBS 121410</strain>
    </source>
</reference>
<keyword evidence="3 7" id="KW-0812">Transmembrane</keyword>
<sequence>MSDPSKPRPVPASKGSPSSSRGRSPARSLSRADTTARLGSPVPSSSQQAGSPALRQVPTPQQLQSESPSESRTPLAGIGDAPKSSLPGPGESSLSNALRGSFGRNSPPRFGTPPLRPESPAALQSLRDDDRVPRGTYGSFGSAQVGSPGGPIEDHEIVRRHLVRPGYGSGTNLSGGIYGSPRRYETTGAENEGLHGVEDDEFSSLQLQGGDITRQIYRWTEQQEEQARGSAKRSRSFASERPRQEDQSMNINNIKQPGGFRRNYIRRAAASPSPGSERGGNGSASKAKAKAEPFTSSFLEFLSLYGHFAGEELEEDDEALGPDEYFSSDTYDEDSALGGSSDEEPGEGSALLTAQRKRRRRKERAAGKGSPSGAAMLLLKSFVGTGVLFLPRAFLNGGMVFSNVVLLFVSALSYYCFVLLTTTRLKVSASFGDIGKELYGNWMRNLINISLVISQIGFSSAYIVFVSENLQAFVLAVTKCKTFIDIKYMILMQMVIFLPLSLYRNINHIQKLALVADVFIVLGLVYLYYYDIFTIVQQHGIADIKSFNFNDWTLFIGTAIFTFEGIGLIIPIQSGMKEPSKFPRVLAMVMIIITVIFVSMGALSYAAFGSKTKTVIILNMPQDDKFVNGVQFIYSLAILLSTPLQIFPAIEISSQQLFSRTGKFNPYVKWKKNIFRFAMVVVCALIAWVGASDLDKFVALVGCFACVPLVYIYPPLLHYKAVSRKTWQKVSDVTLCIFGLVVMIYTTSLTISSWITGDNTKPPGYCDELKKGL</sequence>
<evidence type="ECO:0000256" key="5">
    <source>
        <dbReference type="ARBA" id="ARBA00023136"/>
    </source>
</evidence>
<dbReference type="Pfam" id="PF01490">
    <property type="entry name" value="Aa_trans"/>
    <property type="match status" value="1"/>
</dbReference>
<evidence type="ECO:0000259" key="8">
    <source>
        <dbReference type="Pfam" id="PF01490"/>
    </source>
</evidence>
<feature type="transmembrane region" description="Helical" evidence="7">
    <location>
        <begin position="552"/>
        <end position="573"/>
    </location>
</feature>
<evidence type="ECO:0000256" key="2">
    <source>
        <dbReference type="ARBA" id="ARBA00008066"/>
    </source>
</evidence>
<proteinExistence type="inferred from homology"/>
<evidence type="ECO:0000256" key="1">
    <source>
        <dbReference type="ARBA" id="ARBA00004141"/>
    </source>
</evidence>
<dbReference type="InterPro" id="IPR013057">
    <property type="entry name" value="AA_transpt_TM"/>
</dbReference>
<feature type="compositionally biased region" description="Acidic residues" evidence="6">
    <location>
        <begin position="331"/>
        <end position="346"/>
    </location>
</feature>
<feature type="transmembrane region" description="Helical" evidence="7">
    <location>
        <begin position="673"/>
        <end position="691"/>
    </location>
</feature>
<evidence type="ECO:0000256" key="3">
    <source>
        <dbReference type="ARBA" id="ARBA00022692"/>
    </source>
</evidence>
<feature type="transmembrane region" description="Helical" evidence="7">
    <location>
        <begin position="585"/>
        <end position="608"/>
    </location>
</feature>
<feature type="transmembrane region" description="Helical" evidence="7">
    <location>
        <begin position="486"/>
        <end position="503"/>
    </location>
</feature>
<dbReference type="Gene3D" id="1.20.1740.10">
    <property type="entry name" value="Amino acid/polyamine transporter I"/>
    <property type="match status" value="1"/>
</dbReference>
<evidence type="ECO:0000256" key="6">
    <source>
        <dbReference type="SAM" id="MobiDB-lite"/>
    </source>
</evidence>
<evidence type="ECO:0000256" key="4">
    <source>
        <dbReference type="ARBA" id="ARBA00022989"/>
    </source>
</evidence>
<evidence type="ECO:0000313" key="9">
    <source>
        <dbReference type="EMBL" id="KAF2090848.1"/>
    </source>
</evidence>
<comment type="caution">
    <text evidence="9">The sequence shown here is derived from an EMBL/GenBank/DDBJ whole genome shotgun (WGS) entry which is preliminary data.</text>
</comment>
<feature type="transmembrane region" description="Helical" evidence="7">
    <location>
        <begin position="628"/>
        <end position="652"/>
    </location>
</feature>
<feature type="compositionally biased region" description="Low complexity" evidence="6">
    <location>
        <begin position="84"/>
        <end position="95"/>
    </location>
</feature>
<dbReference type="FunFam" id="1.20.1740.10:FF:000067">
    <property type="entry name" value="Transmembrane domain transporter"/>
    <property type="match status" value="1"/>
</dbReference>
<accession>A0A9P4I0J0</accession>
<feature type="region of interest" description="Disordered" evidence="6">
    <location>
        <begin position="1"/>
        <end position="195"/>
    </location>
</feature>
<dbReference type="PANTHER" id="PTHR22950">
    <property type="entry name" value="AMINO ACID TRANSPORTER"/>
    <property type="match status" value="1"/>
</dbReference>
<keyword evidence="10" id="KW-1185">Reference proteome</keyword>
<feature type="compositionally biased region" description="Low complexity" evidence="6">
    <location>
        <begin position="11"/>
        <end position="32"/>
    </location>
</feature>
<keyword evidence="5 7" id="KW-0472">Membrane</keyword>
<protein>
    <recommendedName>
        <fullName evidence="8">Amino acid transporter transmembrane domain-containing protein</fullName>
    </recommendedName>
</protein>
<feature type="transmembrane region" description="Helical" evidence="7">
    <location>
        <begin position="735"/>
        <end position="755"/>
    </location>
</feature>